<accession>A0A1T4R3Z7</accession>
<evidence type="ECO:0008006" key="3">
    <source>
        <dbReference type="Google" id="ProtNLM"/>
    </source>
</evidence>
<evidence type="ECO:0000313" key="1">
    <source>
        <dbReference type="EMBL" id="SKA10371.1"/>
    </source>
</evidence>
<gene>
    <name evidence="1" type="ORF">SAMN02745174_02563</name>
</gene>
<evidence type="ECO:0000313" key="2">
    <source>
        <dbReference type="Proteomes" id="UP000191153"/>
    </source>
</evidence>
<sequence length="59" mass="7161">MDEILFKKIQNLKYNRHLSFRAGEDLISEIEHYADKLYLDKSKFIILAIEEYIQKLKDE</sequence>
<reference evidence="1 2" key="1">
    <citation type="submission" date="2017-02" db="EMBL/GenBank/DDBJ databases">
        <authorList>
            <person name="Peterson S.W."/>
        </authorList>
    </citation>
    <scope>NUCLEOTIDE SEQUENCE [LARGE SCALE GENOMIC DNA]</scope>
    <source>
        <strain evidence="1 2">ATCC 700028</strain>
    </source>
</reference>
<dbReference type="Proteomes" id="UP000191153">
    <property type="component" value="Unassembled WGS sequence"/>
</dbReference>
<protein>
    <recommendedName>
        <fullName evidence="3">Ribbon-helix-helix domain-containing protein</fullName>
    </recommendedName>
</protein>
<dbReference type="RefSeq" id="WP_078694969.1">
    <property type="nucleotide sequence ID" value="NZ_FUWX01000041.1"/>
</dbReference>
<organism evidence="1 2">
    <name type="scientific">Cetobacterium ceti</name>
    <dbReference type="NCBI Taxonomy" id="180163"/>
    <lineage>
        <taxon>Bacteria</taxon>
        <taxon>Fusobacteriati</taxon>
        <taxon>Fusobacteriota</taxon>
        <taxon>Fusobacteriia</taxon>
        <taxon>Fusobacteriales</taxon>
        <taxon>Fusobacteriaceae</taxon>
        <taxon>Cetobacterium</taxon>
    </lineage>
</organism>
<dbReference type="AlphaFoldDB" id="A0A1T4R3Z7"/>
<keyword evidence="2" id="KW-1185">Reference proteome</keyword>
<dbReference type="EMBL" id="FUWX01000041">
    <property type="protein sequence ID" value="SKA10371.1"/>
    <property type="molecule type" value="Genomic_DNA"/>
</dbReference>
<proteinExistence type="predicted"/>
<dbReference type="STRING" id="180163.SAMN02745174_02563"/>
<name>A0A1T4R3Z7_9FUSO</name>